<dbReference type="Proteomes" id="UP001296993">
    <property type="component" value="Unassembled WGS sequence"/>
</dbReference>
<sequence length="113" mass="11881">MLEAIADEMLMRVVATQAVVYRAREQLGEVLNLQWESPAGRAFRDRAAELAAKVADLDARLETARGEIWAARADLAELEASMLSGLTTLGPVSIPGGLPIGLLGGLGLPGGNQ</sequence>
<feature type="coiled-coil region" evidence="1">
    <location>
        <begin position="47"/>
        <end position="81"/>
    </location>
</feature>
<dbReference type="RefSeq" id="WP_210000118.1">
    <property type="nucleotide sequence ID" value="NZ_BAAAJY010000001.1"/>
</dbReference>
<organism evidence="2 3">
    <name type="scientific">Paeniglutamicibacter kerguelensis</name>
    <dbReference type="NCBI Taxonomy" id="254788"/>
    <lineage>
        <taxon>Bacteria</taxon>
        <taxon>Bacillati</taxon>
        <taxon>Actinomycetota</taxon>
        <taxon>Actinomycetes</taxon>
        <taxon>Micrococcales</taxon>
        <taxon>Micrococcaceae</taxon>
        <taxon>Paeniglutamicibacter</taxon>
    </lineage>
</organism>
<protein>
    <recommendedName>
        <fullName evidence="4">WXG100 family type VII secretion target</fullName>
    </recommendedName>
</protein>
<proteinExistence type="predicted"/>
<gene>
    <name evidence="2" type="ORF">JOF47_003201</name>
</gene>
<name>A0ABS4XGU2_9MICC</name>
<keyword evidence="1" id="KW-0175">Coiled coil</keyword>
<keyword evidence="3" id="KW-1185">Reference proteome</keyword>
<evidence type="ECO:0000313" key="3">
    <source>
        <dbReference type="Proteomes" id="UP001296993"/>
    </source>
</evidence>
<evidence type="ECO:0000256" key="1">
    <source>
        <dbReference type="SAM" id="Coils"/>
    </source>
</evidence>
<reference evidence="2 3" key="1">
    <citation type="submission" date="2021-03" db="EMBL/GenBank/DDBJ databases">
        <title>Sequencing the genomes of 1000 actinobacteria strains.</title>
        <authorList>
            <person name="Klenk H.-P."/>
        </authorList>
    </citation>
    <scope>NUCLEOTIDE SEQUENCE [LARGE SCALE GENOMIC DNA]</scope>
    <source>
        <strain evidence="2 3">DSM 15797</strain>
    </source>
</reference>
<evidence type="ECO:0008006" key="4">
    <source>
        <dbReference type="Google" id="ProtNLM"/>
    </source>
</evidence>
<evidence type="ECO:0000313" key="2">
    <source>
        <dbReference type="EMBL" id="MBP2387690.1"/>
    </source>
</evidence>
<comment type="caution">
    <text evidence="2">The sequence shown here is derived from an EMBL/GenBank/DDBJ whole genome shotgun (WGS) entry which is preliminary data.</text>
</comment>
<dbReference type="EMBL" id="JAGIOF010000001">
    <property type="protein sequence ID" value="MBP2387690.1"/>
    <property type="molecule type" value="Genomic_DNA"/>
</dbReference>
<accession>A0ABS4XGU2</accession>